<reference evidence="2" key="1">
    <citation type="submission" date="2025-08" db="UniProtKB">
        <authorList>
            <consortium name="Ensembl"/>
        </authorList>
    </citation>
    <scope>IDENTIFICATION</scope>
</reference>
<sequence>SILGNPVSQRQPAPPLPSDPVYDYPEPQREKRVCPLRGSLKSISVLDRLLLTHPVWLQLSINAAAALHVLQREPPRVRPGTQTRVPVLSPPTAFSLESSAISFPDLCRLIAFYCISRDVLPFTLELPEAISKATSHKQLESISHMGIGGHLPEAFIPLCTITIEQHSPYM</sequence>
<proteinExistence type="predicted"/>
<dbReference type="GeneTree" id="ENSGT00940000165459"/>
<organism evidence="2 3">
    <name type="scientific">Paramormyrops kingsleyae</name>
    <dbReference type="NCBI Taxonomy" id="1676925"/>
    <lineage>
        <taxon>Eukaryota</taxon>
        <taxon>Metazoa</taxon>
        <taxon>Chordata</taxon>
        <taxon>Craniata</taxon>
        <taxon>Vertebrata</taxon>
        <taxon>Euteleostomi</taxon>
        <taxon>Actinopterygii</taxon>
        <taxon>Neopterygii</taxon>
        <taxon>Teleostei</taxon>
        <taxon>Osteoglossocephala</taxon>
        <taxon>Osteoglossomorpha</taxon>
        <taxon>Osteoglossiformes</taxon>
        <taxon>Mormyridae</taxon>
        <taxon>Paramormyrops</taxon>
    </lineage>
</organism>
<accession>A0A3B3RHI6</accession>
<feature type="region of interest" description="Disordered" evidence="1">
    <location>
        <begin position="1"/>
        <end position="24"/>
    </location>
</feature>
<protein>
    <submittedName>
        <fullName evidence="2">Uncharacterized protein</fullName>
    </submittedName>
</protein>
<dbReference type="SUPFAM" id="SSF55550">
    <property type="entry name" value="SH2 domain"/>
    <property type="match status" value="1"/>
</dbReference>
<dbReference type="InterPro" id="IPR036860">
    <property type="entry name" value="SH2_dom_sf"/>
</dbReference>
<feature type="compositionally biased region" description="Polar residues" evidence="1">
    <location>
        <begin position="1"/>
        <end position="11"/>
    </location>
</feature>
<dbReference type="Proteomes" id="UP000261540">
    <property type="component" value="Unplaced"/>
</dbReference>
<name>A0A3B3RHI6_9TELE</name>
<evidence type="ECO:0000313" key="2">
    <source>
        <dbReference type="Ensembl" id="ENSPKIP00000017828.1"/>
    </source>
</evidence>
<evidence type="ECO:0000256" key="1">
    <source>
        <dbReference type="SAM" id="MobiDB-lite"/>
    </source>
</evidence>
<dbReference type="STRING" id="1676925.ENSPKIP00000017828"/>
<keyword evidence="3" id="KW-1185">Reference proteome</keyword>
<reference evidence="2" key="2">
    <citation type="submission" date="2025-09" db="UniProtKB">
        <authorList>
            <consortium name="Ensembl"/>
        </authorList>
    </citation>
    <scope>IDENTIFICATION</scope>
</reference>
<dbReference type="Ensembl" id="ENSPKIT00000042347.1">
    <property type="protein sequence ID" value="ENSPKIP00000017828.1"/>
    <property type="gene ID" value="ENSPKIG00000003591.1"/>
</dbReference>
<evidence type="ECO:0000313" key="3">
    <source>
        <dbReference type="Proteomes" id="UP000261540"/>
    </source>
</evidence>
<dbReference type="AlphaFoldDB" id="A0A3B3RHI6"/>